<keyword evidence="6" id="KW-1185">Reference proteome</keyword>
<evidence type="ECO:0000256" key="2">
    <source>
        <dbReference type="ARBA" id="ARBA00022801"/>
    </source>
</evidence>
<dbReference type="Pfam" id="PF00332">
    <property type="entry name" value="Glyco_hydro_17"/>
    <property type="match status" value="1"/>
</dbReference>
<dbReference type="InterPro" id="IPR017853">
    <property type="entry name" value="GH"/>
</dbReference>
<gene>
    <name evidence="5" type="ORF">Nepgr_019275</name>
</gene>
<dbReference type="Gene3D" id="3.20.20.80">
    <property type="entry name" value="Glycosidases"/>
    <property type="match status" value="1"/>
</dbReference>
<dbReference type="AlphaFoldDB" id="A0AAD3SVJ6"/>
<comment type="caution">
    <text evidence="5">The sequence shown here is derived from an EMBL/GenBank/DDBJ whole genome shotgun (WGS) entry which is preliminary data.</text>
</comment>
<evidence type="ECO:0000313" key="6">
    <source>
        <dbReference type="Proteomes" id="UP001279734"/>
    </source>
</evidence>
<protein>
    <submittedName>
        <fullName evidence="5">Uncharacterized protein</fullName>
    </submittedName>
</protein>
<evidence type="ECO:0000256" key="1">
    <source>
        <dbReference type="ARBA" id="ARBA00008773"/>
    </source>
</evidence>
<evidence type="ECO:0000313" key="5">
    <source>
        <dbReference type="EMBL" id="GMH17434.1"/>
    </source>
</evidence>
<sequence length="96" mass="10600">MWLRKLVPSTTIVPVATQQLLLASAFIGINYGLNRDNLPPTSEVIKPHQRKGIPPLRLLFKPMADVLDSLRGTGIKISLGTRNEDLIDAAAQWLNT</sequence>
<dbReference type="GO" id="GO:0005975">
    <property type="term" value="P:carbohydrate metabolic process"/>
    <property type="evidence" value="ECO:0007669"/>
    <property type="project" value="InterPro"/>
</dbReference>
<organism evidence="5 6">
    <name type="scientific">Nepenthes gracilis</name>
    <name type="common">Slender pitcher plant</name>
    <dbReference type="NCBI Taxonomy" id="150966"/>
    <lineage>
        <taxon>Eukaryota</taxon>
        <taxon>Viridiplantae</taxon>
        <taxon>Streptophyta</taxon>
        <taxon>Embryophyta</taxon>
        <taxon>Tracheophyta</taxon>
        <taxon>Spermatophyta</taxon>
        <taxon>Magnoliopsida</taxon>
        <taxon>eudicotyledons</taxon>
        <taxon>Gunneridae</taxon>
        <taxon>Pentapetalae</taxon>
        <taxon>Caryophyllales</taxon>
        <taxon>Nepenthaceae</taxon>
        <taxon>Nepenthes</taxon>
    </lineage>
</organism>
<proteinExistence type="inferred from homology"/>
<accession>A0AAD3SVJ6</accession>
<dbReference type="Proteomes" id="UP001279734">
    <property type="component" value="Unassembled WGS sequence"/>
</dbReference>
<keyword evidence="2" id="KW-0378">Hydrolase</keyword>
<dbReference type="GO" id="GO:0004553">
    <property type="term" value="F:hydrolase activity, hydrolyzing O-glycosyl compounds"/>
    <property type="evidence" value="ECO:0007669"/>
    <property type="project" value="InterPro"/>
</dbReference>
<dbReference type="InterPro" id="IPR000490">
    <property type="entry name" value="Glyco_hydro_17"/>
</dbReference>
<reference evidence="5" key="1">
    <citation type="submission" date="2023-05" db="EMBL/GenBank/DDBJ databases">
        <title>Nepenthes gracilis genome sequencing.</title>
        <authorList>
            <person name="Fukushima K."/>
        </authorList>
    </citation>
    <scope>NUCLEOTIDE SEQUENCE</scope>
    <source>
        <strain evidence="5">SING2019-196</strain>
    </source>
</reference>
<dbReference type="SUPFAM" id="SSF51445">
    <property type="entry name" value="(Trans)glycosidases"/>
    <property type="match status" value="1"/>
</dbReference>
<dbReference type="EMBL" id="BSYO01000017">
    <property type="protein sequence ID" value="GMH17434.1"/>
    <property type="molecule type" value="Genomic_DNA"/>
</dbReference>
<comment type="similarity">
    <text evidence="1 4">Belongs to the glycosyl hydrolase 17 family.</text>
</comment>
<name>A0AAD3SVJ6_NEPGR</name>
<evidence type="ECO:0000256" key="3">
    <source>
        <dbReference type="ARBA" id="ARBA00023295"/>
    </source>
</evidence>
<evidence type="ECO:0000256" key="4">
    <source>
        <dbReference type="RuleBase" id="RU004335"/>
    </source>
</evidence>
<keyword evidence="3" id="KW-0326">Glycosidase</keyword>